<dbReference type="Proteomes" id="UP000323166">
    <property type="component" value="Unassembled WGS sequence"/>
</dbReference>
<evidence type="ECO:0000313" key="2">
    <source>
        <dbReference type="Proteomes" id="UP000323166"/>
    </source>
</evidence>
<organism evidence="1 2">
    <name type="scientific">Desulfallas thermosapovorans DSM 6562</name>
    <dbReference type="NCBI Taxonomy" id="1121431"/>
    <lineage>
        <taxon>Bacteria</taxon>
        <taxon>Bacillati</taxon>
        <taxon>Bacillota</taxon>
        <taxon>Clostridia</taxon>
        <taxon>Eubacteriales</taxon>
        <taxon>Desulfallaceae</taxon>
        <taxon>Desulfallas</taxon>
    </lineage>
</organism>
<protein>
    <submittedName>
        <fullName evidence="1">Uncharacterized protein</fullName>
    </submittedName>
</protein>
<gene>
    <name evidence="1" type="ORF">LX24_02532</name>
</gene>
<accession>A0A5S4ZNL2</accession>
<dbReference type="AlphaFoldDB" id="A0A5S4ZNL2"/>
<reference evidence="1 2" key="1">
    <citation type="submission" date="2019-07" db="EMBL/GenBank/DDBJ databases">
        <title>Genomic Encyclopedia of Type Strains, Phase I: the one thousand microbial genomes (KMG-I) project.</title>
        <authorList>
            <person name="Kyrpides N."/>
        </authorList>
    </citation>
    <scope>NUCLEOTIDE SEQUENCE [LARGE SCALE GENOMIC DNA]</scope>
    <source>
        <strain evidence="1 2">DSM 6562</strain>
    </source>
</reference>
<keyword evidence="2" id="KW-1185">Reference proteome</keyword>
<sequence>MVGDGWYGGGAFGVSPRLPAFFESCTRGFCGRELAAITGLCIDRIPGFALN</sequence>
<comment type="caution">
    <text evidence="1">The sequence shown here is derived from an EMBL/GenBank/DDBJ whole genome shotgun (WGS) entry which is preliminary data.</text>
</comment>
<dbReference type="EMBL" id="VNHM01000017">
    <property type="protein sequence ID" value="TYO93853.1"/>
    <property type="molecule type" value="Genomic_DNA"/>
</dbReference>
<name>A0A5S4ZNL2_9FIRM</name>
<evidence type="ECO:0000313" key="1">
    <source>
        <dbReference type="EMBL" id="TYO93853.1"/>
    </source>
</evidence>
<proteinExistence type="predicted"/>